<evidence type="ECO:0000313" key="2">
    <source>
        <dbReference type="Proteomes" id="UP001370348"/>
    </source>
</evidence>
<reference evidence="1 2" key="1">
    <citation type="submission" date="2021-12" db="EMBL/GenBank/DDBJ databases">
        <title>Discovery of the Pendulisporaceae a myxobacterial family with distinct sporulation behavior and unique specialized metabolism.</title>
        <authorList>
            <person name="Garcia R."/>
            <person name="Popoff A."/>
            <person name="Bader C.D."/>
            <person name="Loehr J."/>
            <person name="Walesch S."/>
            <person name="Walt C."/>
            <person name="Boldt J."/>
            <person name="Bunk B."/>
            <person name="Haeckl F.J.F.P.J."/>
            <person name="Gunesch A.P."/>
            <person name="Birkelbach J."/>
            <person name="Nuebel U."/>
            <person name="Pietschmann T."/>
            <person name="Bach T."/>
            <person name="Mueller R."/>
        </authorList>
    </citation>
    <scope>NUCLEOTIDE SEQUENCE [LARGE SCALE GENOMIC DNA]</scope>
    <source>
        <strain evidence="1 2">MSr11954</strain>
    </source>
</reference>
<keyword evidence="2" id="KW-1185">Reference proteome</keyword>
<evidence type="ECO:0000313" key="1">
    <source>
        <dbReference type="EMBL" id="WXB15591.1"/>
    </source>
</evidence>
<sequence>MDPLTKDKEAPVRLVEKDPLGAGRIGVYTAIGGAIGSVPLPWVPDSIARRVRGALVQDLAARYGLSLTPEARAALAEPDGPEGPRGFFSQAFKFATQKLLVRFVPFGFLPPLRSAAQTFALGHLFHRYLQNARNDRSIRIDLEEARKVRRAIDASVFVAFRVELRPESGGRNKAPEDLRDEVTQFVDGLIIAAASVPDVLVRRLDAAFDECLGHG</sequence>
<gene>
    <name evidence="1" type="ORF">LZC94_48215</name>
</gene>
<name>A0ABZ2LXD2_9BACT</name>
<accession>A0ABZ2LXD2</accession>
<proteinExistence type="predicted"/>
<dbReference type="EMBL" id="CP089984">
    <property type="protein sequence ID" value="WXB15591.1"/>
    <property type="molecule type" value="Genomic_DNA"/>
</dbReference>
<organism evidence="1 2">
    <name type="scientific">Pendulispora albinea</name>
    <dbReference type="NCBI Taxonomy" id="2741071"/>
    <lineage>
        <taxon>Bacteria</taxon>
        <taxon>Pseudomonadati</taxon>
        <taxon>Myxococcota</taxon>
        <taxon>Myxococcia</taxon>
        <taxon>Myxococcales</taxon>
        <taxon>Sorangiineae</taxon>
        <taxon>Pendulisporaceae</taxon>
        <taxon>Pendulispora</taxon>
    </lineage>
</organism>
<dbReference type="Proteomes" id="UP001370348">
    <property type="component" value="Chromosome"/>
</dbReference>
<protein>
    <submittedName>
        <fullName evidence="1">Uncharacterized protein</fullName>
    </submittedName>
</protein>
<dbReference type="RefSeq" id="WP_394825224.1">
    <property type="nucleotide sequence ID" value="NZ_CP089984.1"/>
</dbReference>